<reference evidence="1 2" key="1">
    <citation type="submission" date="2018-11" db="EMBL/GenBank/DDBJ databases">
        <authorList>
            <person name="Li F."/>
        </authorList>
    </citation>
    <scope>NUCLEOTIDE SEQUENCE [LARGE SCALE GENOMIC DNA]</scope>
    <source>
        <strain evidence="1 2">KIS18-7</strain>
    </source>
</reference>
<comment type="caution">
    <text evidence="1">The sequence shown here is derived from an EMBL/GenBank/DDBJ whole genome shotgun (WGS) entry which is preliminary data.</text>
</comment>
<gene>
    <name evidence="1" type="ORF">EFL95_14150</name>
</gene>
<evidence type="ECO:0000313" key="1">
    <source>
        <dbReference type="EMBL" id="RNL80055.1"/>
    </source>
</evidence>
<accession>A0A3N0DWS3</accession>
<name>A0A3N0DWS3_9ACTN</name>
<dbReference type="OrthoDB" id="3789162at2"/>
<organism evidence="1 2">
    <name type="scientific">Nocardioides marmorisolisilvae</name>
    <dbReference type="NCBI Taxonomy" id="1542737"/>
    <lineage>
        <taxon>Bacteria</taxon>
        <taxon>Bacillati</taxon>
        <taxon>Actinomycetota</taxon>
        <taxon>Actinomycetes</taxon>
        <taxon>Propionibacteriales</taxon>
        <taxon>Nocardioidaceae</taxon>
        <taxon>Nocardioides</taxon>
    </lineage>
</organism>
<dbReference type="AlphaFoldDB" id="A0A3N0DWS3"/>
<proteinExistence type="predicted"/>
<dbReference type="EMBL" id="RJSG01000002">
    <property type="protein sequence ID" value="RNL80055.1"/>
    <property type="molecule type" value="Genomic_DNA"/>
</dbReference>
<evidence type="ECO:0000313" key="2">
    <source>
        <dbReference type="Proteomes" id="UP000277094"/>
    </source>
</evidence>
<sequence>MKDNLSKAEIRKDAVQDGVEAVTHAVGQGTQIVIGAVQDIAKTVGGLATDLFEIRDAAKKASDDSGTDETV</sequence>
<keyword evidence="2" id="KW-1185">Reference proteome</keyword>
<dbReference type="Proteomes" id="UP000277094">
    <property type="component" value="Unassembled WGS sequence"/>
</dbReference>
<dbReference type="RefSeq" id="WP_123234557.1">
    <property type="nucleotide sequence ID" value="NZ_RJSG01000002.1"/>
</dbReference>
<protein>
    <submittedName>
        <fullName evidence="1">Uncharacterized protein</fullName>
    </submittedName>
</protein>